<name>A0A5C5WCZ4_9BACT</name>
<dbReference type="Proteomes" id="UP000316598">
    <property type="component" value="Unassembled WGS sequence"/>
</dbReference>
<gene>
    <name evidence="1" type="ORF">Pla22_52170</name>
</gene>
<proteinExistence type="predicted"/>
<organism evidence="1 2">
    <name type="scientific">Rubripirellula amarantea</name>
    <dbReference type="NCBI Taxonomy" id="2527999"/>
    <lineage>
        <taxon>Bacteria</taxon>
        <taxon>Pseudomonadati</taxon>
        <taxon>Planctomycetota</taxon>
        <taxon>Planctomycetia</taxon>
        <taxon>Pirellulales</taxon>
        <taxon>Pirellulaceae</taxon>
        <taxon>Rubripirellula</taxon>
    </lineage>
</organism>
<comment type="caution">
    <text evidence="1">The sequence shown here is derived from an EMBL/GenBank/DDBJ whole genome shotgun (WGS) entry which is preliminary data.</text>
</comment>
<evidence type="ECO:0000313" key="1">
    <source>
        <dbReference type="EMBL" id="TWT47941.1"/>
    </source>
</evidence>
<keyword evidence="2" id="KW-1185">Reference proteome</keyword>
<reference evidence="1 2" key="1">
    <citation type="submission" date="2019-02" db="EMBL/GenBank/DDBJ databases">
        <title>Deep-cultivation of Planctomycetes and their phenomic and genomic characterization uncovers novel biology.</title>
        <authorList>
            <person name="Wiegand S."/>
            <person name="Jogler M."/>
            <person name="Boedeker C."/>
            <person name="Pinto D."/>
            <person name="Vollmers J."/>
            <person name="Rivas-Marin E."/>
            <person name="Kohn T."/>
            <person name="Peeters S.H."/>
            <person name="Heuer A."/>
            <person name="Rast P."/>
            <person name="Oberbeckmann S."/>
            <person name="Bunk B."/>
            <person name="Jeske O."/>
            <person name="Meyerdierks A."/>
            <person name="Storesund J.E."/>
            <person name="Kallscheuer N."/>
            <person name="Luecker S."/>
            <person name="Lage O.M."/>
            <person name="Pohl T."/>
            <person name="Merkel B.J."/>
            <person name="Hornburger P."/>
            <person name="Mueller R.-W."/>
            <person name="Bruemmer F."/>
            <person name="Labrenz M."/>
            <person name="Spormann A.M."/>
            <person name="Op Den Camp H."/>
            <person name="Overmann J."/>
            <person name="Amann R."/>
            <person name="Jetten M.S.M."/>
            <person name="Mascher T."/>
            <person name="Medema M.H."/>
            <person name="Devos D.P."/>
            <person name="Kaster A.-K."/>
            <person name="Ovreas L."/>
            <person name="Rohde M."/>
            <person name="Galperin M.Y."/>
            <person name="Jogler C."/>
        </authorList>
    </citation>
    <scope>NUCLEOTIDE SEQUENCE [LARGE SCALE GENOMIC DNA]</scope>
    <source>
        <strain evidence="1 2">Pla22</strain>
    </source>
</reference>
<dbReference type="EMBL" id="SJPI01000005">
    <property type="protein sequence ID" value="TWT47941.1"/>
    <property type="molecule type" value="Genomic_DNA"/>
</dbReference>
<evidence type="ECO:0000313" key="2">
    <source>
        <dbReference type="Proteomes" id="UP000316598"/>
    </source>
</evidence>
<dbReference type="AlphaFoldDB" id="A0A5C5WCZ4"/>
<sequence>MIVGWFDKATPERRIHYLEVNFLLQCPGQRFAITPERPGSQDGEPWSVSFQLNGLGATVTSSGLTLGLRG</sequence>
<protein>
    <submittedName>
        <fullName evidence="1">Uncharacterized protein</fullName>
    </submittedName>
</protein>
<accession>A0A5C5WCZ4</accession>